<dbReference type="AlphaFoldDB" id="A0A177MMR1"/>
<reference evidence="2 3" key="1">
    <citation type="submission" date="2016-03" db="EMBL/GenBank/DDBJ databases">
        <authorList>
            <person name="Ploux O."/>
        </authorList>
    </citation>
    <scope>NUCLEOTIDE SEQUENCE [LARGE SCALE GENOMIC DNA]</scope>
    <source>
        <strain evidence="2 3">R-45363</strain>
    </source>
</reference>
<organism evidence="2 3">
    <name type="scientific">Methylomonas methanica</name>
    <dbReference type="NCBI Taxonomy" id="421"/>
    <lineage>
        <taxon>Bacteria</taxon>
        <taxon>Pseudomonadati</taxon>
        <taxon>Pseudomonadota</taxon>
        <taxon>Gammaproteobacteria</taxon>
        <taxon>Methylococcales</taxon>
        <taxon>Methylococcaceae</taxon>
        <taxon>Methylomonas</taxon>
    </lineage>
</organism>
<protein>
    <submittedName>
        <fullName evidence="2">Uncharacterized protein</fullName>
    </submittedName>
</protein>
<dbReference type="EMBL" id="LUUG01000056">
    <property type="protein sequence ID" value="OAI06674.1"/>
    <property type="molecule type" value="Genomic_DNA"/>
</dbReference>
<feature type="compositionally biased region" description="Polar residues" evidence="1">
    <location>
        <begin position="1"/>
        <end position="11"/>
    </location>
</feature>
<accession>A0A177MMR1</accession>
<evidence type="ECO:0000313" key="3">
    <source>
        <dbReference type="Proteomes" id="UP000078090"/>
    </source>
</evidence>
<evidence type="ECO:0000256" key="1">
    <source>
        <dbReference type="SAM" id="MobiDB-lite"/>
    </source>
</evidence>
<evidence type="ECO:0000313" key="2">
    <source>
        <dbReference type="EMBL" id="OAI06674.1"/>
    </source>
</evidence>
<gene>
    <name evidence="2" type="ORF">A1332_10910</name>
</gene>
<feature type="region of interest" description="Disordered" evidence="1">
    <location>
        <begin position="1"/>
        <end position="22"/>
    </location>
</feature>
<dbReference type="Proteomes" id="UP000078090">
    <property type="component" value="Unassembled WGS sequence"/>
</dbReference>
<name>A0A177MMR1_METMH</name>
<proteinExistence type="predicted"/>
<comment type="caution">
    <text evidence="2">The sequence shown here is derived from an EMBL/GenBank/DDBJ whole genome shotgun (WGS) entry which is preliminary data.</text>
</comment>
<sequence>MMPNHSFSKTASPIPDTNHRLSDNKDVISCALNHQETAMSLKKQMTLTQQINHAFLAPKGYDGYRNMQSHDGQGIYDSYIRHSKHIASGITQQNFQVSFVSKFDRTV</sequence>